<evidence type="ECO:0000256" key="4">
    <source>
        <dbReference type="ARBA" id="ARBA00022741"/>
    </source>
</evidence>
<organism evidence="9 10">
    <name type="scientific">Candidatus Thermofonsia Clade 1 bacterium</name>
    <dbReference type="NCBI Taxonomy" id="2364210"/>
    <lineage>
        <taxon>Bacteria</taxon>
        <taxon>Bacillati</taxon>
        <taxon>Chloroflexota</taxon>
        <taxon>Candidatus Thermofontia</taxon>
        <taxon>Candidatus Thermofonsia Clade 1</taxon>
    </lineage>
</organism>
<dbReference type="CDD" id="cd14014">
    <property type="entry name" value="STKc_PknB_like"/>
    <property type="match status" value="1"/>
</dbReference>
<dbReference type="Gene3D" id="1.10.510.10">
    <property type="entry name" value="Transferase(Phosphotransferase) domain 1"/>
    <property type="match status" value="1"/>
</dbReference>
<dbReference type="SUPFAM" id="SSF56112">
    <property type="entry name" value="Protein kinase-like (PK-like)"/>
    <property type="match status" value="1"/>
</dbReference>
<evidence type="ECO:0000313" key="10">
    <source>
        <dbReference type="Proteomes" id="UP000228947"/>
    </source>
</evidence>
<dbReference type="InterPro" id="IPR008271">
    <property type="entry name" value="Ser/Thr_kinase_AS"/>
</dbReference>
<dbReference type="PANTHER" id="PTHR43289:SF6">
    <property type="entry name" value="SERINE_THREONINE-PROTEIN KINASE NEKL-3"/>
    <property type="match status" value="1"/>
</dbReference>
<keyword evidence="6" id="KW-0067">ATP-binding</keyword>
<dbReference type="Gene3D" id="3.30.200.20">
    <property type="entry name" value="Phosphorylase Kinase, domain 1"/>
    <property type="match status" value="1"/>
</dbReference>
<keyword evidence="7" id="KW-1133">Transmembrane helix</keyword>
<dbReference type="SMART" id="SM00220">
    <property type="entry name" value="S_TKc"/>
    <property type="match status" value="1"/>
</dbReference>
<dbReference type="FunFam" id="1.10.510.10:FF:000021">
    <property type="entry name" value="Serine/threonine protein kinase"/>
    <property type="match status" value="1"/>
</dbReference>
<proteinExistence type="predicted"/>
<gene>
    <name evidence="9" type="ORF">CUN50_00270</name>
</gene>
<reference evidence="9 10" key="1">
    <citation type="submission" date="2017-11" db="EMBL/GenBank/DDBJ databases">
        <title>Evolution of Phototrophy in the Chloroflexi Phylum Driven by Horizontal Gene Transfer.</title>
        <authorList>
            <person name="Ward L.M."/>
            <person name="Hemp J."/>
            <person name="Shih P.M."/>
            <person name="Mcglynn S.E."/>
            <person name="Fischer W."/>
        </authorList>
    </citation>
    <scope>NUCLEOTIDE SEQUENCE [LARGE SCALE GENOMIC DNA]</scope>
    <source>
        <strain evidence="9">CP1_1M</strain>
    </source>
</reference>
<dbReference type="PROSITE" id="PS50011">
    <property type="entry name" value="PROTEIN_KINASE_DOM"/>
    <property type="match status" value="1"/>
</dbReference>
<evidence type="ECO:0000259" key="8">
    <source>
        <dbReference type="PROSITE" id="PS50011"/>
    </source>
</evidence>
<name>A0A2M8Q0R3_9CHLR</name>
<evidence type="ECO:0000256" key="5">
    <source>
        <dbReference type="ARBA" id="ARBA00022777"/>
    </source>
</evidence>
<keyword evidence="7" id="KW-0472">Membrane</keyword>
<evidence type="ECO:0000256" key="3">
    <source>
        <dbReference type="ARBA" id="ARBA00022679"/>
    </source>
</evidence>
<feature type="domain" description="Protein kinase" evidence="8">
    <location>
        <begin position="11"/>
        <end position="286"/>
    </location>
</feature>
<evidence type="ECO:0000256" key="7">
    <source>
        <dbReference type="SAM" id="Phobius"/>
    </source>
</evidence>
<keyword evidence="5" id="KW-0418">Kinase</keyword>
<evidence type="ECO:0000256" key="2">
    <source>
        <dbReference type="ARBA" id="ARBA00022527"/>
    </source>
</evidence>
<keyword evidence="7" id="KW-0812">Transmembrane</keyword>
<dbReference type="InterPro" id="IPR011009">
    <property type="entry name" value="Kinase-like_dom_sf"/>
</dbReference>
<keyword evidence="4" id="KW-0547">Nucleotide-binding</keyword>
<dbReference type="InterPro" id="IPR000719">
    <property type="entry name" value="Prot_kinase_dom"/>
</dbReference>
<feature type="transmembrane region" description="Helical" evidence="7">
    <location>
        <begin position="324"/>
        <end position="344"/>
    </location>
</feature>
<protein>
    <recommendedName>
        <fullName evidence="1">non-specific serine/threonine protein kinase</fullName>
        <ecNumber evidence="1">2.7.11.1</ecNumber>
    </recommendedName>
</protein>
<sequence length="348" mass="38553">MNLVGQRIGQYEIVARFGEGGMATVYRARQAKVGREVAIKVMLPSLAHRDVFAQRFEREAQLIAKLSHPHIVKLFDYGTLRGFHLRLLDPSFDPRTDLYYFVMELMLGGSLAERMRKARLSLAEIRAVLQQIAPALDYAHQQGIVHRDLKPGNVLFDAHQNAFLTDFGIAKLLEDGEDKNALTQEGTTLGTPSYMSPELWQGINIGAWTDLYALGVMLFEMLSGKLPFVANTPYRVMYMHMNDQPPALQKYDPALPESLNAVIQRAMAKAPEDRFPSAVALVEAFEEALRAVPSQVSIPAVQESPLAAAPKASPNTTTLTRRPWLLIGLIMVVALSAIVIAVMLSGRS</sequence>
<dbReference type="GO" id="GO:0004674">
    <property type="term" value="F:protein serine/threonine kinase activity"/>
    <property type="evidence" value="ECO:0007669"/>
    <property type="project" value="UniProtKB-KW"/>
</dbReference>
<dbReference type="Pfam" id="PF00069">
    <property type="entry name" value="Pkinase"/>
    <property type="match status" value="1"/>
</dbReference>
<dbReference type="EMBL" id="PGTL01000001">
    <property type="protein sequence ID" value="PJF43394.1"/>
    <property type="molecule type" value="Genomic_DNA"/>
</dbReference>
<dbReference type="PANTHER" id="PTHR43289">
    <property type="entry name" value="MITOGEN-ACTIVATED PROTEIN KINASE KINASE KINASE 20-RELATED"/>
    <property type="match status" value="1"/>
</dbReference>
<evidence type="ECO:0000313" key="9">
    <source>
        <dbReference type="EMBL" id="PJF43394.1"/>
    </source>
</evidence>
<keyword evidence="2" id="KW-0723">Serine/threonine-protein kinase</keyword>
<accession>A0A2M8Q0R3</accession>
<dbReference type="AlphaFoldDB" id="A0A2M8Q0R3"/>
<keyword evidence="3" id="KW-0808">Transferase</keyword>
<comment type="caution">
    <text evidence="9">The sequence shown here is derived from an EMBL/GenBank/DDBJ whole genome shotgun (WGS) entry which is preliminary data.</text>
</comment>
<dbReference type="PROSITE" id="PS00108">
    <property type="entry name" value="PROTEIN_KINASE_ST"/>
    <property type="match status" value="1"/>
</dbReference>
<dbReference type="GO" id="GO:0005524">
    <property type="term" value="F:ATP binding"/>
    <property type="evidence" value="ECO:0007669"/>
    <property type="project" value="UniProtKB-KW"/>
</dbReference>
<evidence type="ECO:0000256" key="6">
    <source>
        <dbReference type="ARBA" id="ARBA00022840"/>
    </source>
</evidence>
<dbReference type="Proteomes" id="UP000228947">
    <property type="component" value="Unassembled WGS sequence"/>
</dbReference>
<dbReference type="EC" id="2.7.11.1" evidence="1"/>
<evidence type="ECO:0000256" key="1">
    <source>
        <dbReference type="ARBA" id="ARBA00012513"/>
    </source>
</evidence>